<keyword evidence="4" id="KW-1185">Reference proteome</keyword>
<dbReference type="AlphaFoldDB" id="A0A2M9C077"/>
<feature type="transmembrane region" description="Helical" evidence="1">
    <location>
        <begin position="128"/>
        <end position="145"/>
    </location>
</feature>
<reference evidence="3 4" key="1">
    <citation type="submission" date="2017-11" db="EMBL/GenBank/DDBJ databases">
        <title>Genomic Encyclopedia of Archaeal and Bacterial Type Strains, Phase II (KMG-II): From Individual Species to Whole Genera.</title>
        <authorList>
            <person name="Goeker M."/>
        </authorList>
    </citation>
    <scope>NUCLEOTIDE SEQUENCE [LARGE SCALE GENOMIC DNA]</scope>
    <source>
        <strain evidence="3 4">DSM 25625</strain>
    </source>
</reference>
<evidence type="ECO:0000313" key="4">
    <source>
        <dbReference type="Proteomes" id="UP000230161"/>
    </source>
</evidence>
<organism evidence="3 4">
    <name type="scientific">Compostimonas suwonensis</name>
    <dbReference type="NCBI Taxonomy" id="1048394"/>
    <lineage>
        <taxon>Bacteria</taxon>
        <taxon>Bacillati</taxon>
        <taxon>Actinomycetota</taxon>
        <taxon>Actinomycetes</taxon>
        <taxon>Micrococcales</taxon>
        <taxon>Microbacteriaceae</taxon>
        <taxon>Compostimonas</taxon>
    </lineage>
</organism>
<feature type="transmembrane region" description="Helical" evidence="1">
    <location>
        <begin position="69"/>
        <end position="88"/>
    </location>
</feature>
<protein>
    <submittedName>
        <fullName evidence="3">Tripartite tricarboxylate transporter TctB family protein</fullName>
    </submittedName>
</protein>
<keyword evidence="1" id="KW-0812">Transmembrane</keyword>
<gene>
    <name evidence="3" type="ORF">CLV54_1415</name>
</gene>
<name>A0A2M9C077_9MICO</name>
<comment type="caution">
    <text evidence="3">The sequence shown here is derived from an EMBL/GenBank/DDBJ whole genome shotgun (WGS) entry which is preliminary data.</text>
</comment>
<feature type="domain" description="DUF1468" evidence="2">
    <location>
        <begin position="40"/>
        <end position="177"/>
    </location>
</feature>
<dbReference type="Proteomes" id="UP000230161">
    <property type="component" value="Unassembled WGS sequence"/>
</dbReference>
<keyword evidence="1" id="KW-0472">Membrane</keyword>
<evidence type="ECO:0000256" key="1">
    <source>
        <dbReference type="SAM" id="Phobius"/>
    </source>
</evidence>
<accession>A0A2M9C077</accession>
<dbReference type="RefSeq" id="WP_100344201.1">
    <property type="nucleotide sequence ID" value="NZ_PGFB01000002.1"/>
</dbReference>
<sequence length="182" mass="19527">MTPDPDPRGAPEAPDDPLADLFEEEPEVGHRVSERISVTVTGCLFLALSAIYLVQAFGYDVGTLDQPGAGLFPIIIGCGMVAASIGLIGESIRLPREQFVVWPLASYAFRLVVVLLASIVYIAAIPTIGQFLAGFVLCVAMLFAMRSKRWWLTVLLSIVFSAGVEFLFGTVLSVPLPAGPLF</sequence>
<keyword evidence="1" id="KW-1133">Transmembrane helix</keyword>
<dbReference type="Pfam" id="PF07331">
    <property type="entry name" value="TctB"/>
    <property type="match status" value="1"/>
</dbReference>
<dbReference type="EMBL" id="PGFB01000002">
    <property type="protein sequence ID" value="PJJ63741.1"/>
    <property type="molecule type" value="Genomic_DNA"/>
</dbReference>
<feature type="transmembrane region" description="Helical" evidence="1">
    <location>
        <begin position="152"/>
        <end position="176"/>
    </location>
</feature>
<dbReference type="InterPro" id="IPR009936">
    <property type="entry name" value="DUF1468"/>
</dbReference>
<feature type="transmembrane region" description="Helical" evidence="1">
    <location>
        <begin position="100"/>
        <end position="122"/>
    </location>
</feature>
<evidence type="ECO:0000313" key="3">
    <source>
        <dbReference type="EMBL" id="PJJ63741.1"/>
    </source>
</evidence>
<evidence type="ECO:0000259" key="2">
    <source>
        <dbReference type="Pfam" id="PF07331"/>
    </source>
</evidence>
<dbReference type="OrthoDB" id="3576735at2"/>
<feature type="transmembrane region" description="Helical" evidence="1">
    <location>
        <begin position="36"/>
        <end position="57"/>
    </location>
</feature>
<proteinExistence type="predicted"/>